<evidence type="ECO:0000313" key="3">
    <source>
        <dbReference type="EMBL" id="QND70527.1"/>
    </source>
</evidence>
<sequence length="265" mass="28798">MTIRAFHQSLLAALLLALPCIAPALAAEPKPDIQLKAKYTEVAVFFDAAIKSDAPLLTNLTAGSKAWATKTLKELAAQRKEMNDLPADIRNRPWESERSYTQSSLVSGRYVSIIRADYNYTGGAHPNRANDTLLWDRQAGKMISIRPFFAELADGGPAMTAIRDAVVADLKLEKKKRDNDNPGMSLVDALEPKLLKIGPVSLAPSTSAGKSSGLSFHYGPYAVGSYAEGDYDAFVPWEKLKPYLSAEGNAIFAGERPKDDDKGPQ</sequence>
<evidence type="ECO:0000313" key="4">
    <source>
        <dbReference type="Proteomes" id="UP000515291"/>
    </source>
</evidence>
<keyword evidence="1" id="KW-0732">Signal</keyword>
<dbReference type="EMBL" id="CP050292">
    <property type="protein sequence ID" value="QND70527.1"/>
    <property type="molecule type" value="Genomic_DNA"/>
</dbReference>
<dbReference type="Gene3D" id="3.90.640.20">
    <property type="entry name" value="Heat-shock cognate protein, ATPase"/>
    <property type="match status" value="1"/>
</dbReference>
<dbReference type="RefSeq" id="WP_184515440.1">
    <property type="nucleotide sequence ID" value="NZ_CP050292.1"/>
</dbReference>
<feature type="domain" description="DUF3298" evidence="2">
    <location>
        <begin position="158"/>
        <end position="238"/>
    </location>
</feature>
<dbReference type="Gene3D" id="3.30.565.40">
    <property type="entry name" value="Fervidobacterium nodosum Rt17-B1 like"/>
    <property type="match status" value="1"/>
</dbReference>
<dbReference type="Pfam" id="PF11738">
    <property type="entry name" value="DUF3298"/>
    <property type="match status" value="1"/>
</dbReference>
<dbReference type="KEGG" id="trb:HB776_04165"/>
<evidence type="ECO:0000259" key="2">
    <source>
        <dbReference type="Pfam" id="PF11738"/>
    </source>
</evidence>
<evidence type="ECO:0000256" key="1">
    <source>
        <dbReference type="SAM" id="SignalP"/>
    </source>
</evidence>
<dbReference type="AlphaFoldDB" id="A0A7G6TUU5"/>
<organism evidence="3 4">
    <name type="scientific">Tardiphaga robiniae</name>
    <dbReference type="NCBI Taxonomy" id="943830"/>
    <lineage>
        <taxon>Bacteria</taxon>
        <taxon>Pseudomonadati</taxon>
        <taxon>Pseudomonadota</taxon>
        <taxon>Alphaproteobacteria</taxon>
        <taxon>Hyphomicrobiales</taxon>
        <taxon>Nitrobacteraceae</taxon>
        <taxon>Tardiphaga</taxon>
    </lineage>
</organism>
<dbReference type="InterPro" id="IPR037126">
    <property type="entry name" value="PdaC/RsiV-like_sf"/>
</dbReference>
<gene>
    <name evidence="3" type="ORF">HB776_04165</name>
</gene>
<name>A0A7G6TUU5_9BRAD</name>
<reference evidence="4" key="1">
    <citation type="journal article" date="2020" name="Mol. Plant Microbe">
        <title>Rhizobial microsymbionts of the narrowly endemic Oxytropis species growing in Kamchatka are characterized by significant genetic diversity and possess a set of genes that are associated with T3SS and T6SS secretion systems and can affect the development of symbiosis.</title>
        <authorList>
            <person name="Safronova V."/>
            <person name="Guro P."/>
            <person name="Sazanova A."/>
            <person name="Kuznetsova I."/>
            <person name="Belimov A."/>
            <person name="Yakubov V."/>
            <person name="Chirak E."/>
            <person name="Afonin A."/>
            <person name="Gogolev Y."/>
            <person name="Andronov E."/>
            <person name="Tikhonovich I."/>
        </authorList>
    </citation>
    <scope>NUCLEOTIDE SEQUENCE [LARGE SCALE GENOMIC DNA]</scope>
    <source>
        <strain evidence="4">581</strain>
    </source>
</reference>
<dbReference type="InterPro" id="IPR021729">
    <property type="entry name" value="DUF3298"/>
</dbReference>
<feature type="chain" id="PRO_5028927566" evidence="1">
    <location>
        <begin position="27"/>
        <end position="265"/>
    </location>
</feature>
<protein>
    <submittedName>
        <fullName evidence="3">DUF3298 and DUF4163 domain-containing protein</fullName>
    </submittedName>
</protein>
<dbReference type="Proteomes" id="UP000515291">
    <property type="component" value="Chromosome"/>
</dbReference>
<proteinExistence type="predicted"/>
<feature type="signal peptide" evidence="1">
    <location>
        <begin position="1"/>
        <end position="26"/>
    </location>
</feature>
<accession>A0A7G6TUU5</accession>